<reference evidence="2" key="1">
    <citation type="journal article" date="2014" name="Genome Announc.">
        <title>Complete Genome Sequence of Mycoplasma canadense Strain HAZ 360_1 from Bovine Mastitic Milk in Japan.</title>
        <authorList>
            <person name="Hata E."/>
        </authorList>
    </citation>
    <scope>NUCLEOTIDE SEQUENCE [LARGE SCALE GENOMIC DNA]</scope>
    <source>
        <strain evidence="2">HAZ360_1</strain>
    </source>
</reference>
<dbReference type="Pfam" id="PF10896">
    <property type="entry name" value="DUF2714"/>
    <property type="match status" value="1"/>
</dbReference>
<dbReference type="EMBL" id="AP014631">
    <property type="protein sequence ID" value="BAP39717.1"/>
    <property type="molecule type" value="Genomic_DNA"/>
</dbReference>
<dbReference type="STRING" id="29554.MCAN360_0648"/>
<protein>
    <recommendedName>
        <fullName evidence="3">DUF2714 domain-containing protein</fullName>
    </recommendedName>
</protein>
<dbReference type="AlphaFoldDB" id="A0A077L6T0"/>
<dbReference type="HOGENOM" id="CLU_1617176_0_0_14"/>
<evidence type="ECO:0008006" key="3">
    <source>
        <dbReference type="Google" id="ProtNLM"/>
    </source>
</evidence>
<organism evidence="1 2">
    <name type="scientific">Metamycoplasma canadense</name>
    <dbReference type="NCBI Taxonomy" id="29554"/>
    <lineage>
        <taxon>Bacteria</taxon>
        <taxon>Bacillati</taxon>
        <taxon>Mycoplasmatota</taxon>
        <taxon>Mycoplasmoidales</taxon>
        <taxon>Metamycoplasmataceae</taxon>
        <taxon>Metamycoplasma</taxon>
    </lineage>
</organism>
<dbReference type="InterPro" id="IPR021222">
    <property type="entry name" value="DUF2714"/>
</dbReference>
<dbReference type="RefSeq" id="WP_045434116.1">
    <property type="nucleotide sequence ID" value="NZ_AP014631.1"/>
</dbReference>
<proteinExistence type="predicted"/>
<evidence type="ECO:0000313" key="1">
    <source>
        <dbReference type="EMBL" id="BAP39717.1"/>
    </source>
</evidence>
<accession>A0A077L6T0</accession>
<dbReference type="OrthoDB" id="398390at2"/>
<dbReference type="KEGG" id="mcan:MCAN360_0648"/>
<evidence type="ECO:0000313" key="2">
    <source>
        <dbReference type="Proteomes" id="UP000031641"/>
    </source>
</evidence>
<gene>
    <name evidence="1" type="ORF">MCAN360_0648</name>
</gene>
<name>A0A077L6T0_9BACT</name>
<sequence length="164" mass="19815">MKNKTMSFESKKDQILFWMNTKELIKQNKLIEFNKLVSTVLFKNNFKKDDVIFKEFLNEIRISLSENKTIIFKNFVLDYEFNYKFSLDKKIPYILENKQDFKVDNFFKHAFNEEILRLIEAECYIEIIPNVILYFSQNSQTLKIYIKPEYFLNLNISEGENNGK</sequence>
<dbReference type="Proteomes" id="UP000031641">
    <property type="component" value="Chromosome"/>
</dbReference>
<keyword evidence="2" id="KW-1185">Reference proteome</keyword>